<dbReference type="EMBL" id="QUAH01000008">
    <property type="protein sequence ID" value="RFT15589.1"/>
    <property type="molecule type" value="Genomic_DNA"/>
</dbReference>
<accession>A0A3E2BLF6</accession>
<feature type="transmembrane region" description="Helical" evidence="6">
    <location>
        <begin position="68"/>
        <end position="89"/>
    </location>
</feature>
<keyword evidence="3 6" id="KW-0812">Transmembrane</keyword>
<evidence type="ECO:0000313" key="7">
    <source>
        <dbReference type="EMBL" id="RFT15589.1"/>
    </source>
</evidence>
<keyword evidence="4 6" id="KW-1133">Transmembrane helix</keyword>
<dbReference type="Pfam" id="PF01810">
    <property type="entry name" value="LysE"/>
    <property type="match status" value="1"/>
</dbReference>
<sequence length="209" mass="23601">MFILIGFLIGFMAAVPVGPVNIYIISQTLKRDFFHGMMAGLTTALLDLTYCLVALVGFFHISVNIANYGYWLKIAAGVVLLFLGLKLFHDARVFKFRVREKDAVIIKSPRPLLGVFLLYISNPSLYAFWIAVAGFVTAHGLLREGFWPAVFFALSCGLGAMVWYFFLVRIVSHYQAKIQENTFKKLLWVLGTMLVCFSLFTFFKVLTGK</sequence>
<dbReference type="InterPro" id="IPR001123">
    <property type="entry name" value="LeuE-type"/>
</dbReference>
<evidence type="ECO:0000256" key="3">
    <source>
        <dbReference type="ARBA" id="ARBA00022692"/>
    </source>
</evidence>
<feature type="transmembrane region" description="Helical" evidence="6">
    <location>
        <begin position="37"/>
        <end position="62"/>
    </location>
</feature>
<feature type="transmembrane region" description="Helical" evidence="6">
    <location>
        <begin position="186"/>
        <end position="206"/>
    </location>
</feature>
<dbReference type="PANTHER" id="PTHR38825:SF2">
    <property type="entry name" value="LYSINE TRANSPORTER LYSE"/>
    <property type="match status" value="1"/>
</dbReference>
<evidence type="ECO:0000256" key="5">
    <source>
        <dbReference type="ARBA" id="ARBA00023136"/>
    </source>
</evidence>
<feature type="transmembrane region" description="Helical" evidence="6">
    <location>
        <begin position="145"/>
        <end position="166"/>
    </location>
</feature>
<organism evidence="7 8">
    <name type="scientific">Candidatus Saccharicenans subterraneus</name>
    <dbReference type="NCBI Taxonomy" id="2508984"/>
    <lineage>
        <taxon>Bacteria</taxon>
        <taxon>Candidatus Aminicenantota</taxon>
        <taxon>Candidatus Aminicenantia</taxon>
        <taxon>Candidatus Aminicenantales</taxon>
        <taxon>Candidatus Saccharicenantaceae</taxon>
        <taxon>Candidatus Saccharicenans</taxon>
    </lineage>
</organism>
<comment type="subcellular location">
    <subcellularLocation>
        <location evidence="1">Cell membrane</location>
        <topology evidence="1">Multi-pass membrane protein</topology>
    </subcellularLocation>
</comment>
<dbReference type="Proteomes" id="UP000257323">
    <property type="component" value="Unassembled WGS sequence"/>
</dbReference>
<evidence type="ECO:0000313" key="8">
    <source>
        <dbReference type="Proteomes" id="UP000257323"/>
    </source>
</evidence>
<feature type="transmembrane region" description="Helical" evidence="6">
    <location>
        <begin position="6"/>
        <end position="25"/>
    </location>
</feature>
<dbReference type="GO" id="GO:0006865">
    <property type="term" value="P:amino acid transport"/>
    <property type="evidence" value="ECO:0007669"/>
    <property type="project" value="InterPro"/>
</dbReference>
<dbReference type="AlphaFoldDB" id="A0A3E2BLF6"/>
<protein>
    <submittedName>
        <fullName evidence="7">Threonine efflux protein</fullName>
    </submittedName>
</protein>
<dbReference type="GO" id="GO:0005886">
    <property type="term" value="C:plasma membrane"/>
    <property type="evidence" value="ECO:0007669"/>
    <property type="project" value="UniProtKB-SubCell"/>
</dbReference>
<evidence type="ECO:0000256" key="1">
    <source>
        <dbReference type="ARBA" id="ARBA00004651"/>
    </source>
</evidence>
<keyword evidence="2" id="KW-1003">Cell membrane</keyword>
<evidence type="ECO:0000256" key="4">
    <source>
        <dbReference type="ARBA" id="ARBA00022989"/>
    </source>
</evidence>
<dbReference type="PANTHER" id="PTHR38825">
    <property type="entry name" value="LYSINE EXPORTER PROTEIN (LYSE/YGGA)"/>
    <property type="match status" value="1"/>
</dbReference>
<evidence type="ECO:0000256" key="6">
    <source>
        <dbReference type="SAM" id="Phobius"/>
    </source>
</evidence>
<feature type="transmembrane region" description="Helical" evidence="6">
    <location>
        <begin position="110"/>
        <end position="133"/>
    </location>
</feature>
<proteinExistence type="predicted"/>
<keyword evidence="5 6" id="KW-0472">Membrane</keyword>
<reference evidence="7 8" key="1">
    <citation type="submission" date="2018-08" db="EMBL/GenBank/DDBJ databases">
        <title>Genome analysis of the thermophilic bacterium of the candidate phylum Aminicenantes from deep subsurface aquifer revealed its physiology and ecological role.</title>
        <authorList>
            <person name="Kadnikov V.V."/>
            <person name="Mardanov A.V."/>
            <person name="Beletsky A.V."/>
            <person name="Karnachuk O.V."/>
            <person name="Ravin N.V."/>
        </authorList>
    </citation>
    <scope>NUCLEOTIDE SEQUENCE [LARGE SCALE GENOMIC DNA]</scope>
    <source>
        <strain evidence="7">BY38</strain>
    </source>
</reference>
<name>A0A3E2BLF6_9BACT</name>
<gene>
    <name evidence="7" type="ORF">OP8BY_0237</name>
</gene>
<comment type="caution">
    <text evidence="7">The sequence shown here is derived from an EMBL/GenBank/DDBJ whole genome shotgun (WGS) entry which is preliminary data.</text>
</comment>
<evidence type="ECO:0000256" key="2">
    <source>
        <dbReference type="ARBA" id="ARBA00022475"/>
    </source>
</evidence>